<reference evidence="1" key="1">
    <citation type="submission" date="2020-05" db="EMBL/GenBank/DDBJ databases">
        <title>Large-scale comparative analyses of tick genomes elucidate their genetic diversity and vector capacities.</title>
        <authorList>
            <person name="Jia N."/>
            <person name="Wang J."/>
            <person name="Shi W."/>
            <person name="Du L."/>
            <person name="Sun Y."/>
            <person name="Zhan W."/>
            <person name="Jiang J."/>
            <person name="Wang Q."/>
            <person name="Zhang B."/>
            <person name="Ji P."/>
            <person name="Sakyi L.B."/>
            <person name="Cui X."/>
            <person name="Yuan T."/>
            <person name="Jiang B."/>
            <person name="Yang W."/>
            <person name="Lam T.T.-Y."/>
            <person name="Chang Q."/>
            <person name="Ding S."/>
            <person name="Wang X."/>
            <person name="Zhu J."/>
            <person name="Ruan X."/>
            <person name="Zhao L."/>
            <person name="Wei J."/>
            <person name="Que T."/>
            <person name="Du C."/>
            <person name="Cheng J."/>
            <person name="Dai P."/>
            <person name="Han X."/>
            <person name="Huang E."/>
            <person name="Gao Y."/>
            <person name="Liu J."/>
            <person name="Shao H."/>
            <person name="Ye R."/>
            <person name="Li L."/>
            <person name="Wei W."/>
            <person name="Wang X."/>
            <person name="Wang C."/>
            <person name="Yang T."/>
            <person name="Huo Q."/>
            <person name="Li W."/>
            <person name="Guo W."/>
            <person name="Chen H."/>
            <person name="Zhou L."/>
            <person name="Ni X."/>
            <person name="Tian J."/>
            <person name="Zhou Y."/>
            <person name="Sheng Y."/>
            <person name="Liu T."/>
            <person name="Pan Y."/>
            <person name="Xia L."/>
            <person name="Li J."/>
            <person name="Zhao F."/>
            <person name="Cao W."/>
        </authorList>
    </citation>
    <scope>NUCLEOTIDE SEQUENCE</scope>
    <source>
        <strain evidence="1">Dsil-2018</strain>
    </source>
</reference>
<gene>
    <name evidence="1" type="ORF">HPB49_022398</name>
</gene>
<dbReference type="EMBL" id="CM023474">
    <property type="protein sequence ID" value="KAH7950319.1"/>
    <property type="molecule type" value="Genomic_DNA"/>
</dbReference>
<proteinExistence type="predicted"/>
<accession>A0ACB8CT37</accession>
<evidence type="ECO:0000313" key="1">
    <source>
        <dbReference type="EMBL" id="KAH7950319.1"/>
    </source>
</evidence>
<keyword evidence="2" id="KW-1185">Reference proteome</keyword>
<name>A0ACB8CT37_DERSI</name>
<comment type="caution">
    <text evidence="1">The sequence shown here is derived from an EMBL/GenBank/DDBJ whole genome shotgun (WGS) entry which is preliminary data.</text>
</comment>
<protein>
    <submittedName>
        <fullName evidence="1">Uncharacterized protein</fullName>
    </submittedName>
</protein>
<dbReference type="Proteomes" id="UP000821865">
    <property type="component" value="Chromosome 5"/>
</dbReference>
<sequence>MRKKEQKKTKWPSLRSAATSPQEPPVSTEVEATDPQVLCSEPAHASAGADDNPWRRFLALGKGLPADNTVASAPVLNALRYFGTNTPAQSSPSSPAEYGAASGCAAGTGGSDRTKTKPYVAQMWISDGTWSLAVAAASVALMAMMFLYAAWMLNGAGTFHKEERLSMTVCSNDDCNLHAASLMDAIDRSVQPCDDFEAFACGRLEPPSELRSFDTRLKRHWHVIDANLMLTRGRNQPPRFEASRKATAMLQACLWRGSLHERRLGRQVHLLVGGEVVILVTAPLLKRSRPVTASNMNGLLKK</sequence>
<evidence type="ECO:0000313" key="2">
    <source>
        <dbReference type="Proteomes" id="UP000821865"/>
    </source>
</evidence>
<organism evidence="1 2">
    <name type="scientific">Dermacentor silvarum</name>
    <name type="common">Tick</name>
    <dbReference type="NCBI Taxonomy" id="543639"/>
    <lineage>
        <taxon>Eukaryota</taxon>
        <taxon>Metazoa</taxon>
        <taxon>Ecdysozoa</taxon>
        <taxon>Arthropoda</taxon>
        <taxon>Chelicerata</taxon>
        <taxon>Arachnida</taxon>
        <taxon>Acari</taxon>
        <taxon>Parasitiformes</taxon>
        <taxon>Ixodida</taxon>
        <taxon>Ixodoidea</taxon>
        <taxon>Ixodidae</taxon>
        <taxon>Rhipicephalinae</taxon>
        <taxon>Dermacentor</taxon>
    </lineage>
</organism>